<dbReference type="AlphaFoldDB" id="A0A914PEI0"/>
<dbReference type="WBParaSite" id="PDA_v2.g13902.t1">
    <property type="protein sequence ID" value="PDA_v2.g13902.t1"/>
    <property type="gene ID" value="PDA_v2.g13902"/>
</dbReference>
<name>A0A914PEI0_9BILA</name>
<keyword evidence="1" id="KW-1185">Reference proteome</keyword>
<protein>
    <submittedName>
        <fullName evidence="2">SKP1 component POZ domain-containing protein</fullName>
    </submittedName>
</protein>
<evidence type="ECO:0000313" key="2">
    <source>
        <dbReference type="WBParaSite" id="PDA_v2.g13902.t1"/>
    </source>
</evidence>
<evidence type="ECO:0000313" key="1">
    <source>
        <dbReference type="Proteomes" id="UP000887578"/>
    </source>
</evidence>
<dbReference type="Gene3D" id="3.30.710.10">
    <property type="entry name" value="Potassium Channel Kv1.1, Chain A"/>
    <property type="match status" value="1"/>
</dbReference>
<dbReference type="InterPro" id="IPR011333">
    <property type="entry name" value="SKP1/BTB/POZ_sf"/>
</dbReference>
<reference evidence="2" key="1">
    <citation type="submission" date="2022-11" db="UniProtKB">
        <authorList>
            <consortium name="WormBaseParasite"/>
        </authorList>
    </citation>
    <scope>IDENTIFICATION</scope>
</reference>
<organism evidence="1 2">
    <name type="scientific">Panagrolaimus davidi</name>
    <dbReference type="NCBI Taxonomy" id="227884"/>
    <lineage>
        <taxon>Eukaryota</taxon>
        <taxon>Metazoa</taxon>
        <taxon>Ecdysozoa</taxon>
        <taxon>Nematoda</taxon>
        <taxon>Chromadorea</taxon>
        <taxon>Rhabditida</taxon>
        <taxon>Tylenchina</taxon>
        <taxon>Panagrolaimomorpha</taxon>
        <taxon>Panagrolaimoidea</taxon>
        <taxon>Panagrolaimidae</taxon>
        <taxon>Panagrolaimus</taxon>
    </lineage>
</organism>
<proteinExistence type="predicted"/>
<accession>A0A914PEI0</accession>
<dbReference type="Proteomes" id="UP000887578">
    <property type="component" value="Unplaced"/>
</dbReference>
<sequence>MSQNPLKFIIQSKIDNQQFTVDKKIIDSSALLKNICDITEITEPILLECPGNSLETFITLLNHYETCEDKHDTEFEKDLYDSVTSRDKQKLIKLIQDLCILDSDFFLDSISDYILHIFGNEEAEMDWNDIQIGIFFIIGYRKF</sequence>